<feature type="compositionally biased region" description="Basic and acidic residues" evidence="1">
    <location>
        <begin position="9"/>
        <end position="20"/>
    </location>
</feature>
<dbReference type="PANTHER" id="PTHR16291">
    <property type="entry name" value="NUCLEAR CAP-BINDING PROTEIN SUBUNIT 3"/>
    <property type="match status" value="1"/>
</dbReference>
<feature type="compositionally biased region" description="Basic and acidic residues" evidence="1">
    <location>
        <begin position="172"/>
        <end position="201"/>
    </location>
</feature>
<keyword evidence="3" id="KW-1185">Reference proteome</keyword>
<dbReference type="OrthoDB" id="422106at2759"/>
<dbReference type="GO" id="GO:0005634">
    <property type="term" value="C:nucleus"/>
    <property type="evidence" value="ECO:0007669"/>
    <property type="project" value="TreeGrafter"/>
</dbReference>
<proteinExistence type="predicted"/>
<dbReference type="EMBL" id="CDHN01000007">
    <property type="protein sequence ID" value="CEJ94587.1"/>
    <property type="molecule type" value="Genomic_DNA"/>
</dbReference>
<feature type="compositionally biased region" description="Acidic residues" evidence="1">
    <location>
        <begin position="35"/>
        <end position="46"/>
    </location>
</feature>
<gene>
    <name evidence="2" type="ORF">VHEMI10107</name>
</gene>
<evidence type="ECO:0000313" key="3">
    <source>
        <dbReference type="Proteomes" id="UP000039046"/>
    </source>
</evidence>
<dbReference type="GO" id="GO:0000340">
    <property type="term" value="F:RNA 7-methylguanosine cap binding"/>
    <property type="evidence" value="ECO:0007669"/>
    <property type="project" value="InterPro"/>
</dbReference>
<dbReference type="AlphaFoldDB" id="A0A0A1TSR3"/>
<dbReference type="Pfam" id="PF10309">
    <property type="entry name" value="NCBP3"/>
    <property type="match status" value="1"/>
</dbReference>
<protein>
    <submittedName>
        <fullName evidence="2">Uncharacterized protein</fullName>
    </submittedName>
</protein>
<dbReference type="STRING" id="1531966.A0A0A1TSR3"/>
<feature type="compositionally biased region" description="Basic and acidic residues" evidence="1">
    <location>
        <begin position="214"/>
        <end position="245"/>
    </location>
</feature>
<feature type="compositionally biased region" description="Basic and acidic residues" evidence="1">
    <location>
        <begin position="265"/>
        <end position="290"/>
    </location>
</feature>
<dbReference type="InterPro" id="IPR019416">
    <property type="entry name" value="NCBP3"/>
</dbReference>
<accession>A0A0A1TSR3</accession>
<sequence length="384" mass="42902">MDLDIEMGDDVHAGDLETHEPIMTTNDDILQTDEHAEDGEVAEEDEPKPNNDATTLVPNKIHIRGVDSLHTDDIKAYVKSHFGDVDKIEWIDDTSANLVFSSEPTAREAIAALSAVEIADASALPVGEVVPAKPLADKPETTLTVRFAVVSDRKERGAALRSRYYLLHPEHDPEEKRRRREERPRYRNRDSDQRSHRRRDDDDQDAFDASMYDDAPRRRSTSRDNRRNSFSRENRGKELFADRGARRNRSASPMRDDTVMGGSDDVVRNREAARSIRDRISSSNKNKELFPSKTSSSVGQLDKLERAIGSAHLRDEDMPKMAPEAGFAIKGSANQDSSVGGFSIKGTANARELFPAKLGGQSNAGKELFDSKSKQRQKAQDLFG</sequence>
<dbReference type="Proteomes" id="UP000039046">
    <property type="component" value="Unassembled WGS sequence"/>
</dbReference>
<evidence type="ECO:0000313" key="2">
    <source>
        <dbReference type="EMBL" id="CEJ94587.1"/>
    </source>
</evidence>
<dbReference type="HOGENOM" id="CLU_030082_0_0_1"/>
<reference evidence="2 3" key="1">
    <citation type="journal article" date="2015" name="Genome Announc.">
        <title>Draft Genome Sequence and Gene Annotation of the Entomopathogenic Fungus Verticillium hemipterigenum.</title>
        <authorList>
            <person name="Horn F."/>
            <person name="Habel A."/>
            <person name="Scharf D.H."/>
            <person name="Dworschak J."/>
            <person name="Brakhage A.A."/>
            <person name="Guthke R."/>
            <person name="Hertweck C."/>
            <person name="Linde J."/>
        </authorList>
    </citation>
    <scope>NUCLEOTIDE SEQUENCE [LARGE SCALE GENOMIC DNA]</scope>
</reference>
<dbReference type="PANTHER" id="PTHR16291:SF0">
    <property type="entry name" value="NUCLEAR CAP-BINDING PROTEIN SUBUNIT 3"/>
    <property type="match status" value="1"/>
</dbReference>
<feature type="region of interest" description="Disordered" evidence="1">
    <location>
        <begin position="172"/>
        <end position="298"/>
    </location>
</feature>
<feature type="region of interest" description="Disordered" evidence="1">
    <location>
        <begin position="1"/>
        <end position="54"/>
    </location>
</feature>
<evidence type="ECO:0000256" key="1">
    <source>
        <dbReference type="SAM" id="MobiDB-lite"/>
    </source>
</evidence>
<dbReference type="GO" id="GO:0003729">
    <property type="term" value="F:mRNA binding"/>
    <property type="evidence" value="ECO:0007669"/>
    <property type="project" value="InterPro"/>
</dbReference>
<name>A0A0A1TSR3_9HYPO</name>
<feature type="region of interest" description="Disordered" evidence="1">
    <location>
        <begin position="356"/>
        <end position="384"/>
    </location>
</feature>
<organism evidence="2 3">
    <name type="scientific">[Torrubiella] hemipterigena</name>
    <dbReference type="NCBI Taxonomy" id="1531966"/>
    <lineage>
        <taxon>Eukaryota</taxon>
        <taxon>Fungi</taxon>
        <taxon>Dikarya</taxon>
        <taxon>Ascomycota</taxon>
        <taxon>Pezizomycotina</taxon>
        <taxon>Sordariomycetes</taxon>
        <taxon>Hypocreomycetidae</taxon>
        <taxon>Hypocreales</taxon>
        <taxon>Clavicipitaceae</taxon>
        <taxon>Clavicipitaceae incertae sedis</taxon>
        <taxon>'Torrubiella' clade</taxon>
    </lineage>
</organism>